<name>A0A0P6XIG2_9CHLR</name>
<keyword evidence="4" id="KW-0997">Cell inner membrane</keyword>
<feature type="transmembrane region" description="Helical" evidence="8">
    <location>
        <begin position="131"/>
        <end position="156"/>
    </location>
</feature>
<dbReference type="Proteomes" id="UP000050514">
    <property type="component" value="Unassembled WGS sequence"/>
</dbReference>
<feature type="transmembrane region" description="Helical" evidence="8">
    <location>
        <begin position="55"/>
        <end position="77"/>
    </location>
</feature>
<protein>
    <recommendedName>
        <fullName evidence="9">ABC transmembrane type-1 domain-containing protein</fullName>
    </recommendedName>
</protein>
<feature type="transmembrane region" description="Helical" evidence="8">
    <location>
        <begin position="193"/>
        <end position="215"/>
    </location>
</feature>
<accession>A0A0P6XIG2</accession>
<keyword evidence="5 8" id="KW-0812">Transmembrane</keyword>
<evidence type="ECO:0000313" key="10">
    <source>
        <dbReference type="EMBL" id="KPL75279.1"/>
    </source>
</evidence>
<comment type="caution">
    <text evidence="10">The sequence shown here is derived from an EMBL/GenBank/DDBJ whole genome shotgun (WGS) entry which is preliminary data.</text>
</comment>
<dbReference type="Gene3D" id="1.10.3720.10">
    <property type="entry name" value="MetI-like"/>
    <property type="match status" value="2"/>
</dbReference>
<dbReference type="STRING" id="360411.AC812_09610"/>
<evidence type="ECO:0000256" key="5">
    <source>
        <dbReference type="ARBA" id="ARBA00022692"/>
    </source>
</evidence>
<feature type="domain" description="ABC transmembrane type-1" evidence="9">
    <location>
        <begin position="51"/>
        <end position="258"/>
    </location>
</feature>
<dbReference type="InterPro" id="IPR035906">
    <property type="entry name" value="MetI-like_sf"/>
</dbReference>
<dbReference type="Pfam" id="PF00528">
    <property type="entry name" value="BPD_transp_1"/>
    <property type="match status" value="2"/>
</dbReference>
<keyword evidence="7 8" id="KW-0472">Membrane</keyword>
<evidence type="ECO:0000256" key="7">
    <source>
        <dbReference type="ARBA" id="ARBA00023136"/>
    </source>
</evidence>
<feature type="transmembrane region" description="Helical" evidence="8">
    <location>
        <begin position="89"/>
        <end position="111"/>
    </location>
</feature>
<dbReference type="GO" id="GO:0055085">
    <property type="term" value="P:transmembrane transport"/>
    <property type="evidence" value="ECO:0007669"/>
    <property type="project" value="InterPro"/>
</dbReference>
<dbReference type="PANTHER" id="PTHR43357">
    <property type="entry name" value="INNER MEMBRANE ABC TRANSPORTER PERMEASE PROTEIN YDCV"/>
    <property type="match status" value="1"/>
</dbReference>
<reference evidence="10 11" key="1">
    <citation type="submission" date="2015-07" db="EMBL/GenBank/DDBJ databases">
        <title>Draft genome of Bellilinea caldifistulae DSM 17877.</title>
        <authorList>
            <person name="Hemp J."/>
            <person name="Ward L.M."/>
            <person name="Pace L.A."/>
            <person name="Fischer W.W."/>
        </authorList>
    </citation>
    <scope>NUCLEOTIDE SEQUENCE [LARGE SCALE GENOMIC DNA]</scope>
    <source>
        <strain evidence="10 11">GOMI-1</strain>
    </source>
</reference>
<dbReference type="PATRIC" id="fig|360411.5.peg.350"/>
<dbReference type="EMBL" id="LGHJ01000015">
    <property type="protein sequence ID" value="KPL75279.1"/>
    <property type="molecule type" value="Genomic_DNA"/>
</dbReference>
<evidence type="ECO:0000256" key="1">
    <source>
        <dbReference type="ARBA" id="ARBA00004429"/>
    </source>
</evidence>
<evidence type="ECO:0000256" key="2">
    <source>
        <dbReference type="ARBA" id="ARBA00022448"/>
    </source>
</evidence>
<dbReference type="InterPro" id="IPR000515">
    <property type="entry name" value="MetI-like"/>
</dbReference>
<feature type="transmembrane region" description="Helical" evidence="8">
    <location>
        <begin position="393"/>
        <end position="411"/>
    </location>
</feature>
<dbReference type="SUPFAM" id="SSF161098">
    <property type="entry name" value="MetI-like"/>
    <property type="match status" value="2"/>
</dbReference>
<feature type="transmembrane region" description="Helical" evidence="8">
    <location>
        <begin position="423"/>
        <end position="440"/>
    </location>
</feature>
<feature type="transmembrane region" description="Helical" evidence="8">
    <location>
        <begin position="476"/>
        <end position="503"/>
    </location>
</feature>
<feature type="transmembrane region" description="Helical" evidence="8">
    <location>
        <begin position="359"/>
        <end position="381"/>
    </location>
</feature>
<evidence type="ECO:0000256" key="4">
    <source>
        <dbReference type="ARBA" id="ARBA00022519"/>
    </source>
</evidence>
<keyword evidence="11" id="KW-1185">Reference proteome</keyword>
<feature type="transmembrane region" description="Helical" evidence="8">
    <location>
        <begin position="288"/>
        <end position="310"/>
    </location>
</feature>
<dbReference type="PROSITE" id="PS50928">
    <property type="entry name" value="ABC_TM1"/>
    <property type="match status" value="2"/>
</dbReference>
<keyword evidence="6 8" id="KW-1133">Transmembrane helix</keyword>
<evidence type="ECO:0000259" key="9">
    <source>
        <dbReference type="PROSITE" id="PS50928"/>
    </source>
</evidence>
<evidence type="ECO:0000256" key="8">
    <source>
        <dbReference type="RuleBase" id="RU363032"/>
    </source>
</evidence>
<dbReference type="AlphaFoldDB" id="A0A0P6XIG2"/>
<feature type="transmembrane region" description="Helical" evidence="8">
    <location>
        <begin position="235"/>
        <end position="258"/>
    </location>
</feature>
<keyword evidence="2 8" id="KW-0813">Transport</keyword>
<evidence type="ECO:0000256" key="3">
    <source>
        <dbReference type="ARBA" id="ARBA00022475"/>
    </source>
</evidence>
<dbReference type="GO" id="GO:0005886">
    <property type="term" value="C:plasma membrane"/>
    <property type="evidence" value="ECO:0007669"/>
    <property type="project" value="UniProtKB-SubCell"/>
</dbReference>
<dbReference type="CDD" id="cd06261">
    <property type="entry name" value="TM_PBP2"/>
    <property type="match status" value="2"/>
</dbReference>
<organism evidence="10 11">
    <name type="scientific">Bellilinea caldifistulae</name>
    <dbReference type="NCBI Taxonomy" id="360411"/>
    <lineage>
        <taxon>Bacteria</taxon>
        <taxon>Bacillati</taxon>
        <taxon>Chloroflexota</taxon>
        <taxon>Anaerolineae</taxon>
        <taxon>Anaerolineales</taxon>
        <taxon>Anaerolineaceae</taxon>
        <taxon>Bellilinea</taxon>
    </lineage>
</organism>
<dbReference type="PANTHER" id="PTHR43357:SF4">
    <property type="entry name" value="INNER MEMBRANE ABC TRANSPORTER PERMEASE PROTEIN YDCV"/>
    <property type="match status" value="1"/>
</dbReference>
<comment type="similarity">
    <text evidence="8">Belongs to the binding-protein-dependent transport system permease family.</text>
</comment>
<sequence>MWQALALWLAPLAFLIIFFFVPLGSILSVSARGLITDGLSPAAAERLGRALGFTFYQAALSTLLTVLVGLPGAYVFARFDFPAKRLLRLLSTLPFILPTVVVAAAFNALIGPRGWFNLLAMEWLNLPAPPFNLLNSLAAILLAHVFYNTTIILRVVGSAWEQLDPRLEAAARVLGASPWRAFREVTLPLLRPSLLAAALLVFLFDFTSFGVILLLGGARYATLEVEIYIQALHLLNLPLAGLLSLVQLLCTLLLTVVYTRVASRLNIPLTPRLHGEGAAAPVSLRQKLLVGGVVLVLFTLLVLPLTALAARSVARLEPARGQRGGFESGLTLDYYRELFVNRRGSLFYVPPIEAARNSLLYAGLTVGISLALGLPAAAALSRRSPLNRLLDPLLMLPLGASAVTLGLGFILTFNRPPLEARSFPLLIPIAHSLVAFPFVVRTLTPVLNSIPLNLRQAAAVLGASPLRVWLEVDLPILARAALVAAIFSFTISLGEFGATSFLARPEYPTLPVAIFRFISQPGGLNYGQALAMSTLLLLVCGLGIALLERVRLPEERSL</sequence>
<evidence type="ECO:0000256" key="6">
    <source>
        <dbReference type="ARBA" id="ARBA00022989"/>
    </source>
</evidence>
<evidence type="ECO:0000313" key="11">
    <source>
        <dbReference type="Proteomes" id="UP000050514"/>
    </source>
</evidence>
<feature type="domain" description="ABC transmembrane type-1" evidence="9">
    <location>
        <begin position="355"/>
        <end position="547"/>
    </location>
</feature>
<keyword evidence="3" id="KW-1003">Cell membrane</keyword>
<gene>
    <name evidence="10" type="ORF">AC812_09610</name>
</gene>
<feature type="transmembrane region" description="Helical" evidence="8">
    <location>
        <begin position="524"/>
        <end position="547"/>
    </location>
</feature>
<proteinExistence type="inferred from homology"/>
<comment type="subcellular location">
    <subcellularLocation>
        <location evidence="1">Cell inner membrane</location>
        <topology evidence="1">Multi-pass membrane protein</topology>
    </subcellularLocation>
    <subcellularLocation>
        <location evidence="8">Cell membrane</location>
        <topology evidence="8">Multi-pass membrane protein</topology>
    </subcellularLocation>
</comment>